<dbReference type="PROSITE" id="PS50977">
    <property type="entry name" value="HTH_TETR_2"/>
    <property type="match status" value="1"/>
</dbReference>
<dbReference type="InterPro" id="IPR001647">
    <property type="entry name" value="HTH_TetR"/>
</dbReference>
<dbReference type="InterPro" id="IPR013570">
    <property type="entry name" value="Tscrpt_reg_YsiA_C"/>
</dbReference>
<name>A0A7Y3SZQ5_9CLOT</name>
<dbReference type="PANTHER" id="PTHR43479">
    <property type="entry name" value="ACREF/ENVCD OPERON REPRESSOR-RELATED"/>
    <property type="match status" value="1"/>
</dbReference>
<dbReference type="InterPro" id="IPR050624">
    <property type="entry name" value="HTH-type_Tx_Regulator"/>
</dbReference>
<gene>
    <name evidence="4" type="ORF">HLQ16_12515</name>
</gene>
<dbReference type="Gene3D" id="1.10.357.10">
    <property type="entry name" value="Tetracycline Repressor, domain 2"/>
    <property type="match status" value="1"/>
</dbReference>
<organism evidence="4 5">
    <name type="scientific">Clostridium estertheticum</name>
    <dbReference type="NCBI Taxonomy" id="238834"/>
    <lineage>
        <taxon>Bacteria</taxon>
        <taxon>Bacillati</taxon>
        <taxon>Bacillota</taxon>
        <taxon>Clostridia</taxon>
        <taxon>Eubacteriales</taxon>
        <taxon>Clostridiaceae</taxon>
        <taxon>Clostridium</taxon>
    </lineage>
</organism>
<dbReference type="GeneID" id="83591767"/>
<dbReference type="InterPro" id="IPR036271">
    <property type="entry name" value="Tet_transcr_reg_TetR-rel_C_sf"/>
</dbReference>
<reference evidence="4 5" key="1">
    <citation type="submission" date="2020-05" db="EMBL/GenBank/DDBJ databases">
        <title>Complete genome of Clostridium estertheticum subspecies estertheticum, isolated from Vacuum packed lamb meat from New Zealand imported to Switzerland.</title>
        <authorList>
            <person name="Wambui J."/>
            <person name="Stevens M.J.A."/>
            <person name="Stephan R."/>
        </authorList>
    </citation>
    <scope>NUCLEOTIDE SEQUENCE [LARGE SCALE GENOMIC DNA]</scope>
    <source>
        <strain evidence="4 5">CEST001</strain>
    </source>
</reference>
<dbReference type="Pfam" id="PF08359">
    <property type="entry name" value="TetR_C_4"/>
    <property type="match status" value="1"/>
</dbReference>
<dbReference type="Proteomes" id="UP000531659">
    <property type="component" value="Unassembled WGS sequence"/>
</dbReference>
<evidence type="ECO:0000259" key="3">
    <source>
        <dbReference type="PROSITE" id="PS50977"/>
    </source>
</evidence>
<sequence>MDEQKLNNRQLQALNTKNKIYKSAIDLMDKKGYKNIKIQDICKKAGVSVGSFYNCFKSKNEILIEIYKRADEYFIKEVANNIYCDNATNEIIKYFDYYAKYNVQVGIDTMKLLYNSNNKLFITKGRDMQNLLNIIIERGQEKNELSNEMSKESITEYLFIAARGVVYNWCLYDGKFDLLEAMNEYMKRFMIIFKYENSIKQKNS</sequence>
<feature type="domain" description="HTH tetR-type" evidence="3">
    <location>
        <begin position="14"/>
        <end position="74"/>
    </location>
</feature>
<dbReference type="SUPFAM" id="SSF48498">
    <property type="entry name" value="Tetracyclin repressor-like, C-terminal domain"/>
    <property type="match status" value="1"/>
</dbReference>
<protein>
    <submittedName>
        <fullName evidence="4">TetR/AcrR family transcriptional regulator</fullName>
    </submittedName>
</protein>
<dbReference type="Pfam" id="PF00440">
    <property type="entry name" value="TetR_N"/>
    <property type="match status" value="1"/>
</dbReference>
<evidence type="ECO:0000256" key="2">
    <source>
        <dbReference type="PROSITE-ProRule" id="PRU00335"/>
    </source>
</evidence>
<evidence type="ECO:0000313" key="5">
    <source>
        <dbReference type="Proteomes" id="UP000531659"/>
    </source>
</evidence>
<evidence type="ECO:0000313" key="4">
    <source>
        <dbReference type="EMBL" id="NNU76759.1"/>
    </source>
</evidence>
<dbReference type="AlphaFoldDB" id="A0A7Y3SZQ5"/>
<proteinExistence type="predicted"/>
<dbReference type="GO" id="GO:0003677">
    <property type="term" value="F:DNA binding"/>
    <property type="evidence" value="ECO:0007669"/>
    <property type="project" value="UniProtKB-UniRule"/>
</dbReference>
<dbReference type="PRINTS" id="PR00455">
    <property type="entry name" value="HTHTETR"/>
</dbReference>
<keyword evidence="1 2" id="KW-0238">DNA-binding</keyword>
<evidence type="ECO:0000256" key="1">
    <source>
        <dbReference type="ARBA" id="ARBA00023125"/>
    </source>
</evidence>
<accession>A0A7Y3SZQ5</accession>
<dbReference type="RefSeq" id="WP_171297465.1">
    <property type="nucleotide sequence ID" value="NZ_CP077615.1"/>
</dbReference>
<dbReference type="InterPro" id="IPR009057">
    <property type="entry name" value="Homeodomain-like_sf"/>
</dbReference>
<feature type="DNA-binding region" description="H-T-H motif" evidence="2">
    <location>
        <begin position="37"/>
        <end position="56"/>
    </location>
</feature>
<dbReference type="EMBL" id="JABEYB010000009">
    <property type="protein sequence ID" value="NNU76759.1"/>
    <property type="molecule type" value="Genomic_DNA"/>
</dbReference>
<dbReference type="SUPFAM" id="SSF46689">
    <property type="entry name" value="Homeodomain-like"/>
    <property type="match status" value="1"/>
</dbReference>
<dbReference type="PANTHER" id="PTHR43479:SF11">
    <property type="entry name" value="ACREF_ENVCD OPERON REPRESSOR-RELATED"/>
    <property type="match status" value="1"/>
</dbReference>
<comment type="caution">
    <text evidence="4">The sequence shown here is derived from an EMBL/GenBank/DDBJ whole genome shotgun (WGS) entry which is preliminary data.</text>
</comment>